<feature type="region of interest" description="Disordered" evidence="1">
    <location>
        <begin position="1207"/>
        <end position="1248"/>
    </location>
</feature>
<evidence type="ECO:0000256" key="1">
    <source>
        <dbReference type="SAM" id="MobiDB-lite"/>
    </source>
</evidence>
<proteinExistence type="predicted"/>
<organism evidence="2 3">
    <name type="scientific">Rhamnusium bicolor</name>
    <dbReference type="NCBI Taxonomy" id="1586634"/>
    <lineage>
        <taxon>Eukaryota</taxon>
        <taxon>Metazoa</taxon>
        <taxon>Ecdysozoa</taxon>
        <taxon>Arthropoda</taxon>
        <taxon>Hexapoda</taxon>
        <taxon>Insecta</taxon>
        <taxon>Pterygota</taxon>
        <taxon>Neoptera</taxon>
        <taxon>Endopterygota</taxon>
        <taxon>Coleoptera</taxon>
        <taxon>Polyphaga</taxon>
        <taxon>Cucujiformia</taxon>
        <taxon>Chrysomeloidea</taxon>
        <taxon>Cerambycidae</taxon>
        <taxon>Lepturinae</taxon>
        <taxon>Rhagiini</taxon>
        <taxon>Rhamnusium</taxon>
    </lineage>
</organism>
<evidence type="ECO:0000313" key="2">
    <source>
        <dbReference type="EMBL" id="KAJ8931632.1"/>
    </source>
</evidence>
<evidence type="ECO:0000313" key="3">
    <source>
        <dbReference type="Proteomes" id="UP001162156"/>
    </source>
</evidence>
<comment type="caution">
    <text evidence="2">The sequence shown here is derived from an EMBL/GenBank/DDBJ whole genome shotgun (WGS) entry which is preliminary data.</text>
</comment>
<reference evidence="2" key="1">
    <citation type="journal article" date="2023" name="Insect Mol. Biol.">
        <title>Genome sequencing provides insights into the evolution of gene families encoding plant cell wall-degrading enzymes in longhorned beetles.</title>
        <authorList>
            <person name="Shin N.R."/>
            <person name="Okamura Y."/>
            <person name="Kirsch R."/>
            <person name="Pauchet Y."/>
        </authorList>
    </citation>
    <scope>NUCLEOTIDE SEQUENCE</scope>
    <source>
        <strain evidence="2">RBIC_L_NR</strain>
    </source>
</reference>
<feature type="compositionally biased region" description="Acidic residues" evidence="1">
    <location>
        <begin position="1228"/>
        <end position="1240"/>
    </location>
</feature>
<dbReference type="Proteomes" id="UP001162156">
    <property type="component" value="Unassembled WGS sequence"/>
</dbReference>
<dbReference type="EMBL" id="JANEYF010004271">
    <property type="protein sequence ID" value="KAJ8931632.1"/>
    <property type="molecule type" value="Genomic_DNA"/>
</dbReference>
<keyword evidence="3" id="KW-1185">Reference proteome</keyword>
<gene>
    <name evidence="2" type="ORF">NQ314_015426</name>
</gene>
<sequence>MSEFSSLPPDKPSECPTDEWNELFEAITTDDMDMPVNEFTIGYTPVDIENMPVCLVDGDLIIGEKLEDSSFNDENNKTEPEVQEIITLTVDPLPVELSGEVSEIMVVTEHEVPVRIEHEKGNLLANEGNQITGQKSTPTPTRTRKRKRAVDNWKQNIRKRKRQAGEEYINTRGKIQPRKDMKAMTCHSEQKETSRKALSYQYYFEINSARLRVCQEFFLNTLAISKQRIYYFFKKIQTNKTNIPRDQQQGKHSKKVLTEEQKNVVRRHIESFAVFDAHYCRSTSNRSYLERDLSFKKMYNLYLELTETPDLCDRCEEYKHLRSPTQEQKSLYEDHIRRKKMGYAQREADRSRVKGENAETTTCVLTIDLQNTFALLKAYHFLKSRHAGKLESIIQKYSEPGHGNLQEIDSAHSCIERHLRHLEIWSPVTLIRNLLTIPLWWKKKFKVLQMKAEEFLDYGSAASALNYQFRRNAERSENCIKGRRAANQTKKRQGPNEINWEVKAAKNVNLGLSEEKRKALTEMLPQMLESEREFYLAILSKVKAPLAKKDNLGKKKKINNKDKENKEMELRLDDLLRDDVNASTSSEMVDNTTDETFEMSSSSNELQGEDMTESTKIITSTTHSDDIEDPFSSGSSDDYVPSNAFIEDKIICTATLPENVETLRTDTTYKSRDEYVIVSGTRKKGGKRLRAKRHNCYICNKILTNNMARHFELVHGNDIEVAKILAMPIKSKSRRDILENLIKACDFYRNINILTLKEGELILIRRPDANTNYVYEDFSPCTYCLGFMSKKYLWHHIKQCKSKINGSDKDVSRRGPLNESSALMFEILGPKAIESGTALRKGFISRYHELKAFSELMDLELSVRISSKALATLSTKKKCTTQVLPLTNDLIKLSTYLQDEMKILKPLLLQKCSWSDLTAVTLCRIILFNKRRSSEASRMTLNNYSMRPNWSDQGTEEFKNSLPPLETILASRLIVVEIMGKRGRKVPVILTDGMKSCVDTLIATRQKAEISEANPFILARSQVSQSHLRGHDCLKRPTHVVDSKRTGTGTDDIYETSLWYFDLMLFTAEYETGREERHKRLLSQRMCQNIKVVRAQTSEETISDYIEQLSKNLKDVPKKNILNYDETNLMDDPGPSKCIFKRDTKSPERVMNSTKSSISIMFAGTAAGDVFPLMRFVWTSAKEKEEELQVAPGESTHDDLLDIEQASTSNANQSRPRQKRTSKRSTQDSDDESLPGEEFEIESKDRDEERQIAPLDKLISSGDSVVVQFATKKTLKHFIGLVLEEVYGVYQIEFMRKETKNLFVFPDVDDISDIIETNIEKKQHVRKEYVEDKVEIIKTGGGVPDVQTKRSINGSDYVYYESKIVTGMVNDYDCDSSYPVSKNLPTCSYTLTDNEPSVKENQPKYC</sequence>
<protein>
    <recommendedName>
        <fullName evidence="4">C2H2-type domain-containing protein</fullName>
    </recommendedName>
</protein>
<accession>A0AAV8WZG0</accession>
<dbReference type="PANTHER" id="PTHR33480:SF5">
    <property type="entry name" value="SI:DKEY-51D8.9"/>
    <property type="match status" value="1"/>
</dbReference>
<dbReference type="PANTHER" id="PTHR33480">
    <property type="entry name" value="SET DOMAIN-CONTAINING PROTEIN-RELATED"/>
    <property type="match status" value="1"/>
</dbReference>
<feature type="compositionally biased region" description="Polar residues" evidence="1">
    <location>
        <begin position="581"/>
        <end position="591"/>
    </location>
</feature>
<feature type="region of interest" description="Disordered" evidence="1">
    <location>
        <begin position="581"/>
        <end position="611"/>
    </location>
</feature>
<name>A0AAV8WZG0_9CUCU</name>
<evidence type="ECO:0008006" key="4">
    <source>
        <dbReference type="Google" id="ProtNLM"/>
    </source>
</evidence>